<sequence>ERERERKGEIPQTDNSTPTPRTPPHTHTQRERHTQRGRETHTERGRETHTQRERETHRETQRKEEENSDQGLELKLRPSASRPFATMLGSRATFDTKSDEVNGLAEQVEFLPASNQKKLEKDGPKRMLLIVGAVITVILLVVLIPVLVWHFHFRPDTRIQMLYSGSINITNRSFAEDLENPDSEEFIALEHIVQKMLQDIFLNMPNVGQFYVNCTVTAFSEGTPLYAYYWAEFKVPPEHRDALDIALSHKASLARRWKHLQKENVPQIVEFTAATADRRLVKPPRDHHCSFSLHAAPGKNGTFTSPGFPNSPYPPNSRCQWAIRADPDYILELTFITFNLENECSNDFVSVYDSLSPIKNREITELCGTYSPTTERRLISSRNVLLVILITDDEANFPGFKAEFRQIRPKKCGGVLEESGKFFSPYYPALYPARSDCTWTLKVPTSMRVKLEFKAFLLQDATKEGMCLDYVEVNGRRKCGEKRTFVELSNSKEMTVRFHSDDSDTDSGFEAEFTPYDAGNPCPDQFACTSGRCIDETLRCDGWNDCGDNFDEMHCKCKEDQFKCANGLCKSIFWQCDGMNDCEDNSDEKMCDCDADEMKCNNGRCYSKAMKCDGNDDCEDGTDEAECDEGLKVICTDYTYKCKNGKCISKKNPECDGEKDCADGSDEVNCDCGIRPFKHSRIVGGVDAQVGEWPWQVSLHIKQFGHVCGASVISNNWLVSAAHCFQDESKIKYSNPGIWKVFLGLHTQFKVGTMVKERKVKRIITHESYNQYTFNNDIALLELDSSVPFSSVIRPICLPDQTHRFPVGKATWVSGWGARAENDVASSVLQKAELRILNSTTCNRLLSSTVTSKMICAGYLSGGIDACQGDSGGPMSFVGSKGKVFLAGIVSWGDGCARRNKPGVYTRTTKFRKWIKDKSSV</sequence>
<evidence type="ECO:0000256" key="5">
    <source>
        <dbReference type="ARBA" id="ARBA00022825"/>
    </source>
</evidence>
<keyword evidence="10" id="KW-0325">Glycoprotein</keyword>
<dbReference type="FunFam" id="4.10.400.10:FF:000065">
    <property type="entry name" value="Transmembrane protease serine 7"/>
    <property type="match status" value="1"/>
</dbReference>
<evidence type="ECO:0000256" key="1">
    <source>
        <dbReference type="ARBA" id="ARBA00004606"/>
    </source>
</evidence>
<dbReference type="AlphaFoldDB" id="V9KDH6"/>
<keyword evidence="8 14" id="KW-0472">Membrane</keyword>
<evidence type="ECO:0000256" key="7">
    <source>
        <dbReference type="ARBA" id="ARBA00022989"/>
    </source>
</evidence>
<feature type="non-terminal residue" evidence="18">
    <location>
        <position position="1"/>
    </location>
</feature>
<proteinExistence type="evidence at transcript level"/>
<dbReference type="InterPro" id="IPR033116">
    <property type="entry name" value="TRYPSIN_SER"/>
</dbReference>
<dbReference type="InterPro" id="IPR036055">
    <property type="entry name" value="LDL_receptor-like_sf"/>
</dbReference>
<dbReference type="SMART" id="SM00192">
    <property type="entry name" value="LDLa"/>
    <property type="match status" value="4"/>
</dbReference>
<dbReference type="PROSITE" id="PS00135">
    <property type="entry name" value="TRYPSIN_SER"/>
    <property type="match status" value="1"/>
</dbReference>
<dbReference type="PROSITE" id="PS00134">
    <property type="entry name" value="TRYPSIN_HIS"/>
    <property type="match status" value="1"/>
</dbReference>
<keyword evidence="3 14" id="KW-0812">Transmembrane</keyword>
<keyword evidence="7 14" id="KW-1133">Transmembrane helix</keyword>
<evidence type="ECO:0000256" key="4">
    <source>
        <dbReference type="ARBA" id="ARBA00022801"/>
    </source>
</evidence>
<keyword evidence="9 11" id="KW-1015">Disulfide bond</keyword>
<feature type="transmembrane region" description="Helical" evidence="14">
    <location>
        <begin position="127"/>
        <end position="151"/>
    </location>
</feature>
<dbReference type="PROSITE" id="PS50024">
    <property type="entry name" value="SEA"/>
    <property type="match status" value="1"/>
</dbReference>
<dbReference type="EMBL" id="JW863476">
    <property type="protein sequence ID" value="AFO95993.1"/>
    <property type="molecule type" value="mRNA"/>
</dbReference>
<feature type="domain" description="Peptidase S1" evidence="17">
    <location>
        <begin position="682"/>
        <end position="920"/>
    </location>
</feature>
<feature type="compositionally biased region" description="Basic and acidic residues" evidence="13">
    <location>
        <begin position="28"/>
        <end position="65"/>
    </location>
</feature>
<dbReference type="CDD" id="cd00190">
    <property type="entry name" value="Tryp_SPc"/>
    <property type="match status" value="1"/>
</dbReference>
<feature type="disulfide bond" evidence="11">
    <location>
        <begin position="635"/>
        <end position="647"/>
    </location>
</feature>
<feature type="disulfide bond" evidence="11">
    <location>
        <begin position="655"/>
        <end position="670"/>
    </location>
</feature>
<dbReference type="MEROPS" id="S01.302"/>
<dbReference type="PRINTS" id="PR00261">
    <property type="entry name" value="LDLRECEPTOR"/>
</dbReference>
<dbReference type="PROSITE" id="PS01180">
    <property type="entry name" value="CUB"/>
    <property type="match status" value="2"/>
</dbReference>
<feature type="region of interest" description="Disordered" evidence="13">
    <location>
        <begin position="1"/>
        <end position="83"/>
    </location>
</feature>
<dbReference type="InterPro" id="IPR035914">
    <property type="entry name" value="Sperma_CUB_dom_sf"/>
</dbReference>
<dbReference type="InterPro" id="IPR043504">
    <property type="entry name" value="Peptidase_S1_PA_chymotrypsin"/>
</dbReference>
<dbReference type="PANTHER" id="PTHR24252">
    <property type="entry name" value="ACROSIN-RELATED"/>
    <property type="match status" value="1"/>
</dbReference>
<feature type="disulfide bond" evidence="11">
    <location>
        <begin position="528"/>
        <end position="546"/>
    </location>
</feature>
<evidence type="ECO:0000256" key="10">
    <source>
        <dbReference type="ARBA" id="ARBA00023180"/>
    </source>
</evidence>
<feature type="disulfide bond" evidence="11">
    <location>
        <begin position="557"/>
        <end position="569"/>
    </location>
</feature>
<evidence type="ECO:0000259" key="16">
    <source>
        <dbReference type="PROSITE" id="PS50024"/>
    </source>
</evidence>
<feature type="disulfide bond" evidence="11">
    <location>
        <begin position="576"/>
        <end position="591"/>
    </location>
</feature>
<dbReference type="Pfam" id="PF00431">
    <property type="entry name" value="CUB"/>
    <property type="match status" value="2"/>
</dbReference>
<dbReference type="InterPro" id="IPR018114">
    <property type="entry name" value="TRYPSIN_HIS"/>
</dbReference>
<dbReference type="GO" id="GO:0016020">
    <property type="term" value="C:membrane"/>
    <property type="evidence" value="ECO:0007669"/>
    <property type="project" value="UniProtKB-SubCell"/>
</dbReference>
<dbReference type="InterPro" id="IPR000859">
    <property type="entry name" value="CUB_dom"/>
</dbReference>
<feature type="domain" description="CUB" evidence="15">
    <location>
        <begin position="289"/>
        <end position="407"/>
    </location>
</feature>
<dbReference type="InterPro" id="IPR000082">
    <property type="entry name" value="SEA_dom"/>
</dbReference>
<dbReference type="Pfam" id="PF00057">
    <property type="entry name" value="Ldl_recept_a"/>
    <property type="match status" value="4"/>
</dbReference>
<keyword evidence="4 12" id="KW-0378">Hydrolase</keyword>
<dbReference type="Gene3D" id="3.30.70.960">
    <property type="entry name" value="SEA domain"/>
    <property type="match status" value="1"/>
</dbReference>
<dbReference type="InterPro" id="IPR002172">
    <property type="entry name" value="LDrepeatLR_classA_rpt"/>
</dbReference>
<dbReference type="SUPFAM" id="SSF50494">
    <property type="entry name" value="Trypsin-like serine proteases"/>
    <property type="match status" value="1"/>
</dbReference>
<dbReference type="InterPro" id="IPR036364">
    <property type="entry name" value="SEA_dom_sf"/>
</dbReference>
<evidence type="ECO:0000256" key="6">
    <source>
        <dbReference type="ARBA" id="ARBA00022968"/>
    </source>
</evidence>
<feature type="disulfide bond" evidence="11">
    <location>
        <begin position="564"/>
        <end position="582"/>
    </location>
</feature>
<evidence type="ECO:0000256" key="2">
    <source>
        <dbReference type="ARBA" id="ARBA00022670"/>
    </source>
</evidence>
<dbReference type="FunFam" id="2.60.120.290:FF:000005">
    <property type="entry name" value="Procollagen C-endopeptidase enhancer 1"/>
    <property type="match status" value="1"/>
</dbReference>
<dbReference type="Gene3D" id="2.60.120.290">
    <property type="entry name" value="Spermadhesin, CUB domain"/>
    <property type="match status" value="2"/>
</dbReference>
<dbReference type="Gene3D" id="4.10.400.10">
    <property type="entry name" value="Low-density Lipoprotein Receptor"/>
    <property type="match status" value="4"/>
</dbReference>
<dbReference type="SUPFAM" id="SSF57424">
    <property type="entry name" value="LDL receptor-like module"/>
    <property type="match status" value="4"/>
</dbReference>
<dbReference type="SMART" id="SM00020">
    <property type="entry name" value="Tryp_SPc"/>
    <property type="match status" value="1"/>
</dbReference>
<evidence type="ECO:0000259" key="17">
    <source>
        <dbReference type="PROSITE" id="PS50240"/>
    </source>
</evidence>
<evidence type="ECO:0000259" key="15">
    <source>
        <dbReference type="PROSITE" id="PS01180"/>
    </source>
</evidence>
<dbReference type="GO" id="GO:0004252">
    <property type="term" value="F:serine-type endopeptidase activity"/>
    <property type="evidence" value="ECO:0007669"/>
    <property type="project" value="InterPro"/>
</dbReference>
<dbReference type="SUPFAM" id="SSF49854">
    <property type="entry name" value="Spermadhesin, CUB domain"/>
    <property type="match status" value="2"/>
</dbReference>
<dbReference type="SUPFAM" id="SSF82671">
    <property type="entry name" value="SEA domain"/>
    <property type="match status" value="1"/>
</dbReference>
<reference evidence="18" key="1">
    <citation type="journal article" date="2014" name="Nature">
        <title>Elephant shark genome provides unique insights into gnathostome evolution.</title>
        <authorList>
            <consortium name="International Elephant Shark Genome Sequencing Consortium"/>
            <person name="Venkatesh B."/>
            <person name="Lee A.P."/>
            <person name="Ravi V."/>
            <person name="Maurya A.K."/>
            <person name="Lian M.M."/>
            <person name="Swann J.B."/>
            <person name="Ohta Y."/>
            <person name="Flajnik M.F."/>
            <person name="Sutoh Y."/>
            <person name="Kasahara M."/>
            <person name="Hoon S."/>
            <person name="Gangu V."/>
            <person name="Roy S.W."/>
            <person name="Irimia M."/>
            <person name="Korzh V."/>
            <person name="Kondrychyn I."/>
            <person name="Lim Z.W."/>
            <person name="Tay B.H."/>
            <person name="Tohari S."/>
            <person name="Kong K.W."/>
            <person name="Ho S."/>
            <person name="Lorente-Galdos B."/>
            <person name="Quilez J."/>
            <person name="Marques-Bonet T."/>
            <person name="Raney B.J."/>
            <person name="Ingham P.W."/>
            <person name="Tay A."/>
            <person name="Hillier L.W."/>
            <person name="Minx P."/>
            <person name="Boehm T."/>
            <person name="Wilson R.K."/>
            <person name="Brenner S."/>
            <person name="Warren W.C."/>
        </authorList>
    </citation>
    <scope>NUCLEOTIDE SEQUENCE</scope>
    <source>
        <tissue evidence="18">Intestine</tissue>
    </source>
</reference>
<name>V9KDH6_CALMI</name>
<feature type="disulfide bond" evidence="11">
    <location>
        <begin position="600"/>
        <end position="618"/>
    </location>
</feature>
<evidence type="ECO:0000256" key="13">
    <source>
        <dbReference type="SAM" id="MobiDB-lite"/>
    </source>
</evidence>
<evidence type="ECO:0000313" key="18">
    <source>
        <dbReference type="EMBL" id="AFO95993.1"/>
    </source>
</evidence>
<dbReference type="PANTHER" id="PTHR24252:SF17">
    <property type="entry name" value="SUPPRESSOR OF TUMORIGENICITY 14 PROTEIN HOMOLOG-RELATED"/>
    <property type="match status" value="1"/>
</dbReference>
<evidence type="ECO:0000256" key="3">
    <source>
        <dbReference type="ARBA" id="ARBA00022692"/>
    </source>
</evidence>
<dbReference type="CDD" id="cd00041">
    <property type="entry name" value="CUB"/>
    <property type="match status" value="2"/>
</dbReference>
<dbReference type="PROSITE" id="PS50068">
    <property type="entry name" value="LDLRA_2"/>
    <property type="match status" value="4"/>
</dbReference>
<dbReference type="CDD" id="cd00112">
    <property type="entry name" value="LDLa"/>
    <property type="match status" value="4"/>
</dbReference>
<evidence type="ECO:0000256" key="14">
    <source>
        <dbReference type="SAM" id="Phobius"/>
    </source>
</evidence>
<dbReference type="GO" id="GO:0006508">
    <property type="term" value="P:proteolysis"/>
    <property type="evidence" value="ECO:0007669"/>
    <property type="project" value="UniProtKB-KW"/>
</dbReference>
<evidence type="ECO:0000256" key="12">
    <source>
        <dbReference type="RuleBase" id="RU363034"/>
    </source>
</evidence>
<keyword evidence="2 12" id="KW-0645">Protease</keyword>
<evidence type="ECO:0000256" key="8">
    <source>
        <dbReference type="ARBA" id="ARBA00023136"/>
    </source>
</evidence>
<dbReference type="FunFam" id="2.40.10.10:FF:000003">
    <property type="entry name" value="Transmembrane serine protease 3"/>
    <property type="match status" value="1"/>
</dbReference>
<dbReference type="InterPro" id="IPR001254">
    <property type="entry name" value="Trypsin_dom"/>
</dbReference>
<feature type="domain" description="SEA" evidence="16">
    <location>
        <begin position="159"/>
        <end position="276"/>
    </location>
</feature>
<comment type="subcellular location">
    <subcellularLocation>
        <location evidence="1">Membrane</location>
        <topology evidence="1">Single-pass type II membrane protein</topology>
    </subcellularLocation>
</comment>
<dbReference type="PROSITE" id="PS50240">
    <property type="entry name" value="TRYPSIN_DOM"/>
    <property type="match status" value="1"/>
</dbReference>
<dbReference type="InterPro" id="IPR009003">
    <property type="entry name" value="Peptidase_S1_PA"/>
</dbReference>
<comment type="caution">
    <text evidence="11">Lacks conserved residue(s) required for the propagation of feature annotation.</text>
</comment>
<dbReference type="Gene3D" id="2.40.10.10">
    <property type="entry name" value="Trypsin-like serine proteases"/>
    <property type="match status" value="2"/>
</dbReference>
<organism evidence="18">
    <name type="scientific">Callorhinchus milii</name>
    <name type="common">Ghost shark</name>
    <dbReference type="NCBI Taxonomy" id="7868"/>
    <lineage>
        <taxon>Eukaryota</taxon>
        <taxon>Metazoa</taxon>
        <taxon>Chordata</taxon>
        <taxon>Craniata</taxon>
        <taxon>Vertebrata</taxon>
        <taxon>Chondrichthyes</taxon>
        <taxon>Holocephali</taxon>
        <taxon>Chimaeriformes</taxon>
        <taxon>Callorhinchidae</taxon>
        <taxon>Callorhinchus</taxon>
    </lineage>
</organism>
<dbReference type="Pfam" id="PF01390">
    <property type="entry name" value="SEA"/>
    <property type="match status" value="1"/>
</dbReference>
<accession>V9KDH6</accession>
<evidence type="ECO:0000256" key="11">
    <source>
        <dbReference type="PROSITE-ProRule" id="PRU00124"/>
    </source>
</evidence>
<feature type="disulfide bond" evidence="11">
    <location>
        <begin position="593"/>
        <end position="605"/>
    </location>
</feature>
<feature type="disulfide bond" evidence="11">
    <location>
        <begin position="612"/>
        <end position="627"/>
    </location>
</feature>
<protein>
    <submittedName>
        <fullName evidence="18">Suppressor of tumorigenicity 14 protein-like protein</fullName>
    </submittedName>
</protein>
<dbReference type="SMART" id="SM00042">
    <property type="entry name" value="CUB"/>
    <property type="match status" value="2"/>
</dbReference>
<feature type="disulfide bond" evidence="11">
    <location>
        <begin position="540"/>
        <end position="555"/>
    </location>
</feature>
<feature type="domain" description="CUB" evidence="15">
    <location>
        <begin position="412"/>
        <end position="516"/>
    </location>
</feature>
<evidence type="ECO:0000256" key="9">
    <source>
        <dbReference type="ARBA" id="ARBA00023157"/>
    </source>
</evidence>
<dbReference type="GO" id="GO:0009566">
    <property type="term" value="P:fertilization"/>
    <property type="evidence" value="ECO:0007669"/>
    <property type="project" value="UniProtKB-ARBA"/>
</dbReference>
<keyword evidence="6" id="KW-0735">Signal-anchor</keyword>
<keyword evidence="5 12" id="KW-0720">Serine protease</keyword>
<dbReference type="Pfam" id="PF00089">
    <property type="entry name" value="Trypsin"/>
    <property type="match status" value="1"/>
</dbReference>